<feature type="region of interest" description="Disordered" evidence="1">
    <location>
        <begin position="1"/>
        <end position="39"/>
    </location>
</feature>
<evidence type="ECO:0000256" key="1">
    <source>
        <dbReference type="SAM" id="MobiDB-lite"/>
    </source>
</evidence>
<sequence length="140" mass="16137">MDHPGGMHDPNPSGSDQDYPPASQRRSQQYAVPKDLSMSTGELGTFDWEQLHKSYVHAMEEHGAIETELRARIAKLLEIFTAWSQTTVVRDETRALKRFKTQMQHVQNSEESLEKRRQHYLDVVKAFESALALLNDRMKP</sequence>
<keyword evidence="3" id="KW-1185">Reference proteome</keyword>
<evidence type="ECO:0000313" key="3">
    <source>
        <dbReference type="Proteomes" id="UP000234275"/>
    </source>
</evidence>
<dbReference type="RefSeq" id="XP_024699995.1">
    <property type="nucleotide sequence ID" value="XM_024853653.1"/>
</dbReference>
<organism evidence="2 3">
    <name type="scientific">Aspergillus steynii IBT 23096</name>
    <dbReference type="NCBI Taxonomy" id="1392250"/>
    <lineage>
        <taxon>Eukaryota</taxon>
        <taxon>Fungi</taxon>
        <taxon>Dikarya</taxon>
        <taxon>Ascomycota</taxon>
        <taxon>Pezizomycotina</taxon>
        <taxon>Eurotiomycetes</taxon>
        <taxon>Eurotiomycetidae</taxon>
        <taxon>Eurotiales</taxon>
        <taxon>Aspergillaceae</taxon>
        <taxon>Aspergillus</taxon>
        <taxon>Aspergillus subgen. Circumdati</taxon>
    </lineage>
</organism>
<dbReference type="Proteomes" id="UP000234275">
    <property type="component" value="Unassembled WGS sequence"/>
</dbReference>
<evidence type="ECO:0000313" key="2">
    <source>
        <dbReference type="EMBL" id="PLB44693.1"/>
    </source>
</evidence>
<dbReference type="STRING" id="1392250.A0A2I2FVM3"/>
<dbReference type="OrthoDB" id="5335351at2759"/>
<proteinExistence type="predicted"/>
<dbReference type="EMBL" id="MSFO01000008">
    <property type="protein sequence ID" value="PLB44693.1"/>
    <property type="molecule type" value="Genomic_DNA"/>
</dbReference>
<accession>A0A2I2FVM3</accession>
<protein>
    <submittedName>
        <fullName evidence="2">Uncharacterized protein</fullName>
    </submittedName>
</protein>
<comment type="caution">
    <text evidence="2">The sequence shown here is derived from an EMBL/GenBank/DDBJ whole genome shotgun (WGS) entry which is preliminary data.</text>
</comment>
<dbReference type="GeneID" id="36561351"/>
<reference evidence="2 3" key="1">
    <citation type="submission" date="2016-12" db="EMBL/GenBank/DDBJ databases">
        <title>The genomes of Aspergillus section Nigri reveals drivers in fungal speciation.</title>
        <authorList>
            <consortium name="DOE Joint Genome Institute"/>
            <person name="Vesth T.C."/>
            <person name="Nybo J."/>
            <person name="Theobald S."/>
            <person name="Brandl J."/>
            <person name="Frisvad J.C."/>
            <person name="Nielsen K.F."/>
            <person name="Lyhne E.K."/>
            <person name="Kogle M.E."/>
            <person name="Kuo A."/>
            <person name="Riley R."/>
            <person name="Clum A."/>
            <person name="Nolan M."/>
            <person name="Lipzen A."/>
            <person name="Salamov A."/>
            <person name="Henrissat B."/>
            <person name="Wiebenga A."/>
            <person name="De Vries R.P."/>
            <person name="Grigoriev I.V."/>
            <person name="Mortensen U.H."/>
            <person name="Andersen M.R."/>
            <person name="Baker S.E."/>
        </authorList>
    </citation>
    <scope>NUCLEOTIDE SEQUENCE [LARGE SCALE GENOMIC DNA]</scope>
    <source>
        <strain evidence="2 3">IBT 23096</strain>
    </source>
</reference>
<name>A0A2I2FVM3_9EURO</name>
<dbReference type="VEuPathDB" id="FungiDB:P170DRAFT_479246"/>
<gene>
    <name evidence="2" type="ORF">P170DRAFT_479246</name>
</gene>
<dbReference type="AlphaFoldDB" id="A0A2I2FVM3"/>